<keyword evidence="1" id="KW-0349">Heme</keyword>
<dbReference type="InterPro" id="IPR050121">
    <property type="entry name" value="Cytochrome_P450_monoxygenase"/>
</dbReference>
<dbReference type="GO" id="GO:0020037">
    <property type="term" value="F:heme binding"/>
    <property type="evidence" value="ECO:0007669"/>
    <property type="project" value="InterPro"/>
</dbReference>
<organism evidence="2 3">
    <name type="scientific">Penicillium patulum</name>
    <name type="common">Penicillium griseofulvum</name>
    <dbReference type="NCBI Taxonomy" id="5078"/>
    <lineage>
        <taxon>Eukaryota</taxon>
        <taxon>Fungi</taxon>
        <taxon>Dikarya</taxon>
        <taxon>Ascomycota</taxon>
        <taxon>Pezizomycotina</taxon>
        <taxon>Eurotiomycetes</taxon>
        <taxon>Eurotiomycetidae</taxon>
        <taxon>Eurotiales</taxon>
        <taxon>Aspergillaceae</taxon>
        <taxon>Penicillium</taxon>
    </lineage>
</organism>
<dbReference type="Pfam" id="PF00067">
    <property type="entry name" value="p450"/>
    <property type="match status" value="1"/>
</dbReference>
<keyword evidence="1" id="KW-0479">Metal-binding</keyword>
<gene>
    <name evidence="2" type="ORF">PGRI_004470</name>
</gene>
<sequence>MKPWHSELDARPTDIVPWLLKAIDDSDVSAPPGTQALHEDGRLIVTAGSDTVTSTISNALYYLASNPSAYRELQLQIDKVTLSYPESHASRRTFNANEVSRIPYLDAVIKETMRLKPASASGQPCQTPPEGLWIDEVWIPGNVTVTVPQHTIQRDERYFPRGNEFLPERWMETGSAMVFEDAFFPFGIGPLSCVGKRLAMIEMQVVLSSIARRFDLEFAPGENGDAFDRQVKDTVTLSVPPLQLVFRNRHRVQ</sequence>
<name>A0A135LWQ6_PENPA</name>
<dbReference type="GeneID" id="63703460"/>
<protein>
    <submittedName>
        <fullName evidence="2">Cytochrome P450</fullName>
    </submittedName>
</protein>
<dbReference type="STRING" id="5078.A0A135LWQ6"/>
<dbReference type="PRINTS" id="PR00463">
    <property type="entry name" value="EP450I"/>
</dbReference>
<reference evidence="2 3" key="1">
    <citation type="journal article" date="2016" name="BMC Genomics">
        <title>Genome sequencing and secondary metabolism of the postharvest pathogen Penicillium griseofulvum.</title>
        <authorList>
            <person name="Banani H."/>
            <person name="Marcet-Houben M."/>
            <person name="Ballester A.R."/>
            <person name="Abbruscato P."/>
            <person name="Gonzalez-Candelas L."/>
            <person name="Gabaldon T."/>
            <person name="Spadaro D."/>
        </authorList>
    </citation>
    <scope>NUCLEOTIDE SEQUENCE [LARGE SCALE GENOMIC DNA]</scope>
    <source>
        <strain evidence="2 3">PG3</strain>
    </source>
</reference>
<dbReference type="SUPFAM" id="SSF48264">
    <property type="entry name" value="Cytochrome P450"/>
    <property type="match status" value="1"/>
</dbReference>
<dbReference type="Proteomes" id="UP000070168">
    <property type="component" value="Unassembled WGS sequence"/>
</dbReference>
<dbReference type="InterPro" id="IPR001128">
    <property type="entry name" value="Cyt_P450"/>
</dbReference>
<dbReference type="PANTHER" id="PTHR24305">
    <property type="entry name" value="CYTOCHROME P450"/>
    <property type="match status" value="1"/>
</dbReference>
<dbReference type="GO" id="GO:0004497">
    <property type="term" value="F:monooxygenase activity"/>
    <property type="evidence" value="ECO:0007669"/>
    <property type="project" value="InterPro"/>
</dbReference>
<dbReference type="AlphaFoldDB" id="A0A135LWQ6"/>
<dbReference type="OMA" id="MIFAGNE"/>
<keyword evidence="3" id="KW-1185">Reference proteome</keyword>
<evidence type="ECO:0000256" key="1">
    <source>
        <dbReference type="PIRSR" id="PIRSR602401-1"/>
    </source>
</evidence>
<dbReference type="PANTHER" id="PTHR24305:SF78">
    <property type="entry name" value="P450, PUTATIVE (EUROFUNG)-RELATED"/>
    <property type="match status" value="1"/>
</dbReference>
<proteinExistence type="predicted"/>
<dbReference type="PRINTS" id="PR00385">
    <property type="entry name" value="P450"/>
</dbReference>
<dbReference type="GO" id="GO:0016705">
    <property type="term" value="F:oxidoreductase activity, acting on paired donors, with incorporation or reduction of molecular oxygen"/>
    <property type="evidence" value="ECO:0007669"/>
    <property type="project" value="InterPro"/>
</dbReference>
<dbReference type="RefSeq" id="XP_040651932.1">
    <property type="nucleotide sequence ID" value="XM_040788160.1"/>
</dbReference>
<dbReference type="Gene3D" id="1.10.630.10">
    <property type="entry name" value="Cytochrome P450"/>
    <property type="match status" value="1"/>
</dbReference>
<feature type="binding site" description="axial binding residue" evidence="1">
    <location>
        <position position="193"/>
    </location>
    <ligand>
        <name>heme</name>
        <dbReference type="ChEBI" id="CHEBI:30413"/>
    </ligand>
    <ligandPart>
        <name>Fe</name>
        <dbReference type="ChEBI" id="CHEBI:18248"/>
    </ligandPart>
</feature>
<dbReference type="GO" id="GO:0005506">
    <property type="term" value="F:iron ion binding"/>
    <property type="evidence" value="ECO:0007669"/>
    <property type="project" value="InterPro"/>
</dbReference>
<dbReference type="InterPro" id="IPR002401">
    <property type="entry name" value="Cyt_P450_E_grp-I"/>
</dbReference>
<keyword evidence="1" id="KW-0408">Iron</keyword>
<dbReference type="EMBL" id="LHQR01000014">
    <property type="protein sequence ID" value="KXG53397.1"/>
    <property type="molecule type" value="Genomic_DNA"/>
</dbReference>
<comment type="cofactor">
    <cofactor evidence="1">
        <name>heme</name>
        <dbReference type="ChEBI" id="CHEBI:30413"/>
    </cofactor>
</comment>
<evidence type="ECO:0000313" key="3">
    <source>
        <dbReference type="Proteomes" id="UP000070168"/>
    </source>
</evidence>
<dbReference type="OrthoDB" id="6692864at2759"/>
<comment type="caution">
    <text evidence="2">The sequence shown here is derived from an EMBL/GenBank/DDBJ whole genome shotgun (WGS) entry which is preliminary data.</text>
</comment>
<accession>A0A135LWQ6</accession>
<evidence type="ECO:0000313" key="2">
    <source>
        <dbReference type="EMBL" id="KXG53397.1"/>
    </source>
</evidence>
<dbReference type="InterPro" id="IPR036396">
    <property type="entry name" value="Cyt_P450_sf"/>
</dbReference>
<dbReference type="GO" id="GO:0043386">
    <property type="term" value="P:mycotoxin biosynthetic process"/>
    <property type="evidence" value="ECO:0007669"/>
    <property type="project" value="UniProtKB-ARBA"/>
</dbReference>